<dbReference type="Proteomes" id="UP000277108">
    <property type="component" value="Unassembled WGS sequence"/>
</dbReference>
<gene>
    <name evidence="2" type="ORF">EDD62_1085</name>
</gene>
<dbReference type="InterPro" id="IPR050438">
    <property type="entry name" value="LMW_PTPase"/>
</dbReference>
<dbReference type="PANTHER" id="PTHR11717">
    <property type="entry name" value="LOW MOLECULAR WEIGHT PROTEIN TYROSINE PHOSPHATASE"/>
    <property type="match status" value="1"/>
</dbReference>
<evidence type="ECO:0000259" key="1">
    <source>
        <dbReference type="SMART" id="SM00226"/>
    </source>
</evidence>
<keyword evidence="3" id="KW-1185">Reference proteome</keyword>
<dbReference type="InterPro" id="IPR023485">
    <property type="entry name" value="Ptyr_pPase"/>
</dbReference>
<proteinExistence type="predicted"/>
<accession>A0A3N5BI63</accession>
<dbReference type="SMART" id="SM00226">
    <property type="entry name" value="LMWPc"/>
    <property type="match status" value="1"/>
</dbReference>
<sequence length="133" mass="14918">MIIFVCTGNTCRSPLAESYAKTKLSSEVQSRGLFVTPGSIVSDESLQLIEMNELSSSSEPQQLTHEDLQDSTLYTMTAQHKDMILQMNPNANVLMLSEIIGVENDVLDPYGQSFVAYEKAFEQIKHYIDHIDL</sequence>
<evidence type="ECO:0000313" key="2">
    <source>
        <dbReference type="EMBL" id="RPF56449.1"/>
    </source>
</evidence>
<dbReference type="SUPFAM" id="SSF52788">
    <property type="entry name" value="Phosphotyrosine protein phosphatases I"/>
    <property type="match status" value="1"/>
</dbReference>
<protein>
    <submittedName>
        <fullName evidence="2">Protein-tyrosine phosphatase</fullName>
    </submittedName>
</protein>
<dbReference type="OrthoDB" id="9784339at2"/>
<reference evidence="2 3" key="1">
    <citation type="submission" date="2018-11" db="EMBL/GenBank/DDBJ databases">
        <title>Genomic Encyclopedia of Type Strains, Phase IV (KMG-IV): sequencing the most valuable type-strain genomes for metagenomic binning, comparative biology and taxonomic classification.</title>
        <authorList>
            <person name="Goeker M."/>
        </authorList>
    </citation>
    <scope>NUCLEOTIDE SEQUENCE [LARGE SCALE GENOMIC DNA]</scope>
    <source>
        <strain evidence="2 3">DSM 29158</strain>
    </source>
</reference>
<dbReference type="AlphaFoldDB" id="A0A3N5BI63"/>
<dbReference type="PANTHER" id="PTHR11717:SF31">
    <property type="entry name" value="LOW MOLECULAR WEIGHT PROTEIN-TYROSINE-PHOSPHATASE ETP-RELATED"/>
    <property type="match status" value="1"/>
</dbReference>
<comment type="caution">
    <text evidence="2">The sequence shown here is derived from an EMBL/GenBank/DDBJ whole genome shotgun (WGS) entry which is preliminary data.</text>
</comment>
<feature type="domain" description="Phosphotyrosine protein phosphatase I" evidence="1">
    <location>
        <begin position="2"/>
        <end position="133"/>
    </location>
</feature>
<dbReference type="Gene3D" id="3.40.50.2300">
    <property type="match status" value="1"/>
</dbReference>
<dbReference type="GO" id="GO:0004725">
    <property type="term" value="F:protein tyrosine phosphatase activity"/>
    <property type="evidence" value="ECO:0007669"/>
    <property type="project" value="TreeGrafter"/>
</dbReference>
<dbReference type="EMBL" id="RKRK01000003">
    <property type="protein sequence ID" value="RPF56449.1"/>
    <property type="molecule type" value="Genomic_DNA"/>
</dbReference>
<evidence type="ECO:0000313" key="3">
    <source>
        <dbReference type="Proteomes" id="UP000277108"/>
    </source>
</evidence>
<dbReference type="RefSeq" id="WP_123807832.1">
    <property type="nucleotide sequence ID" value="NZ_RKRK01000003.1"/>
</dbReference>
<name>A0A3N5BI63_9BACL</name>
<organism evidence="2 3">
    <name type="scientific">Abyssicoccus albus</name>
    <dbReference type="NCBI Taxonomy" id="1817405"/>
    <lineage>
        <taxon>Bacteria</taxon>
        <taxon>Bacillati</taxon>
        <taxon>Bacillota</taxon>
        <taxon>Bacilli</taxon>
        <taxon>Bacillales</taxon>
        <taxon>Abyssicoccaceae</taxon>
    </lineage>
</organism>
<dbReference type="Pfam" id="PF01451">
    <property type="entry name" value="LMWPc"/>
    <property type="match status" value="1"/>
</dbReference>
<dbReference type="InterPro" id="IPR036196">
    <property type="entry name" value="Ptyr_pPase_sf"/>
</dbReference>